<name>A0A1F6C1K8_9BACT</name>
<evidence type="ECO:0000313" key="2">
    <source>
        <dbReference type="EMBL" id="OGG43040.1"/>
    </source>
</evidence>
<proteinExistence type="predicted"/>
<organism evidence="2 3">
    <name type="scientific">Candidatus Kaiserbacteria bacterium RIFCSPHIGHO2_01_FULL_48_10</name>
    <dbReference type="NCBI Taxonomy" id="1798476"/>
    <lineage>
        <taxon>Bacteria</taxon>
        <taxon>Candidatus Kaiseribacteriota</taxon>
    </lineage>
</organism>
<dbReference type="AlphaFoldDB" id="A0A1F6C1K8"/>
<dbReference type="Proteomes" id="UP000178249">
    <property type="component" value="Unassembled WGS sequence"/>
</dbReference>
<evidence type="ECO:0000313" key="3">
    <source>
        <dbReference type="Proteomes" id="UP000178249"/>
    </source>
</evidence>
<accession>A0A1F6C1K8</accession>
<dbReference type="EMBL" id="MFKP01000057">
    <property type="protein sequence ID" value="OGG43040.1"/>
    <property type="molecule type" value="Genomic_DNA"/>
</dbReference>
<reference evidence="2 3" key="1">
    <citation type="journal article" date="2016" name="Nat. Commun.">
        <title>Thousands of microbial genomes shed light on interconnected biogeochemical processes in an aquifer system.</title>
        <authorList>
            <person name="Anantharaman K."/>
            <person name="Brown C.T."/>
            <person name="Hug L.A."/>
            <person name="Sharon I."/>
            <person name="Castelle C.J."/>
            <person name="Probst A.J."/>
            <person name="Thomas B.C."/>
            <person name="Singh A."/>
            <person name="Wilkins M.J."/>
            <person name="Karaoz U."/>
            <person name="Brodie E.L."/>
            <person name="Williams K.H."/>
            <person name="Hubbard S.S."/>
            <person name="Banfield J.F."/>
        </authorList>
    </citation>
    <scope>NUCLEOTIDE SEQUENCE [LARGE SCALE GENOMIC DNA]</scope>
</reference>
<dbReference type="Gene3D" id="3.90.79.10">
    <property type="entry name" value="Nucleoside Triphosphate Pyrophosphohydrolase"/>
    <property type="match status" value="1"/>
</dbReference>
<feature type="domain" description="Nudix hydrolase" evidence="1">
    <location>
        <begin position="18"/>
        <end position="133"/>
    </location>
</feature>
<evidence type="ECO:0000259" key="1">
    <source>
        <dbReference type="Pfam" id="PF00293"/>
    </source>
</evidence>
<dbReference type="Pfam" id="PF00293">
    <property type="entry name" value="NUDIX"/>
    <property type="match status" value="1"/>
</dbReference>
<comment type="caution">
    <text evidence="2">The sequence shown here is derived from an EMBL/GenBank/DDBJ whole genome shotgun (WGS) entry which is preliminary data.</text>
</comment>
<gene>
    <name evidence="2" type="ORF">A2841_02680</name>
</gene>
<sequence>MEAAMPKTESKVTFAAHLILRYESYILVMRRHNTPEYNYWYALPMGSVEKYEVNCPILALAREVENELSIGINPAYTRFVHAMFRPNHNEAGDRVDFFFESHQWEGTIINKEPEKYSHIAWCDAAQFPLNVVHHVKEALEQIKKGRTYSAFGPEHFSNLKY</sequence>
<dbReference type="InterPro" id="IPR000086">
    <property type="entry name" value="NUDIX_hydrolase_dom"/>
</dbReference>
<dbReference type="InterPro" id="IPR015797">
    <property type="entry name" value="NUDIX_hydrolase-like_dom_sf"/>
</dbReference>
<protein>
    <recommendedName>
        <fullName evidence="1">Nudix hydrolase domain-containing protein</fullName>
    </recommendedName>
</protein>
<dbReference type="SUPFAM" id="SSF55811">
    <property type="entry name" value="Nudix"/>
    <property type="match status" value="1"/>
</dbReference>